<sequence>MKKNIKTIFNTILLALAVVVLLPGCKKLFGLSKQEDYDYVKETLDPHINITARQFLENRSYGATPQDTVFKWMRLGLEYAGIDLAEYEKPGRTFIFMHNEAVRRLDATGKVTGGMWFTYPIVLKDINGNPILDPVTGAPKTAPATKWSDYDKGTIKNYFLYLIGEGVYNFEDLNNLNKDIQSLVPAGTVATKESLLGWINGGKGFDQEGKFNLKIKSNNDLGPIVHNDLVDDRSAGYIATNGVVHVYGNPLVPYRAQQ</sequence>
<reference evidence="1 2" key="1">
    <citation type="submission" date="2018-09" db="EMBL/GenBank/DDBJ databases">
        <title>Genome sequencing of strain 6GH32-13.</title>
        <authorList>
            <person name="Weon H.-Y."/>
            <person name="Heo J."/>
            <person name="Kwon S.-W."/>
        </authorList>
    </citation>
    <scope>NUCLEOTIDE SEQUENCE [LARGE SCALE GENOMIC DNA]</scope>
    <source>
        <strain evidence="1 2">5GH32-13</strain>
    </source>
</reference>
<dbReference type="KEGG" id="pseg:D3H65_02550"/>
<name>A0A3B7MIN5_9BACT</name>
<gene>
    <name evidence="1" type="ORF">D3H65_02550</name>
</gene>
<dbReference type="EMBL" id="CP032157">
    <property type="protein sequence ID" value="AXY72916.1"/>
    <property type="molecule type" value="Genomic_DNA"/>
</dbReference>
<organism evidence="1 2">
    <name type="scientific">Paraflavitalea soli</name>
    <dbReference type="NCBI Taxonomy" id="2315862"/>
    <lineage>
        <taxon>Bacteria</taxon>
        <taxon>Pseudomonadati</taxon>
        <taxon>Bacteroidota</taxon>
        <taxon>Chitinophagia</taxon>
        <taxon>Chitinophagales</taxon>
        <taxon>Chitinophagaceae</taxon>
        <taxon>Paraflavitalea</taxon>
    </lineage>
</organism>
<dbReference type="RefSeq" id="WP_119048754.1">
    <property type="nucleotide sequence ID" value="NZ_CP032157.1"/>
</dbReference>
<dbReference type="AlphaFoldDB" id="A0A3B7MIN5"/>
<evidence type="ECO:0000313" key="2">
    <source>
        <dbReference type="Proteomes" id="UP000263900"/>
    </source>
</evidence>
<evidence type="ECO:0008006" key="3">
    <source>
        <dbReference type="Google" id="ProtNLM"/>
    </source>
</evidence>
<accession>A0A3B7MIN5</accession>
<evidence type="ECO:0000313" key="1">
    <source>
        <dbReference type="EMBL" id="AXY72916.1"/>
    </source>
</evidence>
<keyword evidence="2" id="KW-1185">Reference proteome</keyword>
<dbReference type="OrthoDB" id="1032410at2"/>
<proteinExistence type="predicted"/>
<dbReference type="Proteomes" id="UP000263900">
    <property type="component" value="Chromosome"/>
</dbReference>
<protein>
    <recommendedName>
        <fullName evidence="3">FAS1 domain-containing protein</fullName>
    </recommendedName>
</protein>